<dbReference type="HOGENOM" id="CLU_2421124_0_0_5"/>
<protein>
    <submittedName>
        <fullName evidence="1">Bsr7383 protein</fullName>
    </submittedName>
</protein>
<evidence type="ECO:0000313" key="2">
    <source>
        <dbReference type="Proteomes" id="UP000002526"/>
    </source>
</evidence>
<dbReference type="AlphaFoldDB" id="Q89DQ6"/>
<organism evidence="1 2">
    <name type="scientific">Bradyrhizobium diazoefficiens (strain JCM 10833 / BCRC 13528 / IAM 13628 / NBRC 14792 / USDA 110)</name>
    <dbReference type="NCBI Taxonomy" id="224911"/>
    <lineage>
        <taxon>Bacteria</taxon>
        <taxon>Pseudomonadati</taxon>
        <taxon>Pseudomonadota</taxon>
        <taxon>Alphaproteobacteria</taxon>
        <taxon>Hyphomicrobiales</taxon>
        <taxon>Nitrobacteraceae</taxon>
        <taxon>Bradyrhizobium</taxon>
    </lineage>
</organism>
<proteinExistence type="predicted"/>
<dbReference type="EMBL" id="BA000040">
    <property type="protein sequence ID" value="BAC52648.1"/>
    <property type="molecule type" value="Genomic_DNA"/>
</dbReference>
<dbReference type="Proteomes" id="UP000002526">
    <property type="component" value="Chromosome"/>
</dbReference>
<dbReference type="KEGG" id="bja:bsr7383"/>
<keyword evidence="2" id="KW-1185">Reference proteome</keyword>
<evidence type="ECO:0000313" key="1">
    <source>
        <dbReference type="EMBL" id="BAC52648.1"/>
    </source>
</evidence>
<accession>Q89DQ6</accession>
<gene>
    <name evidence="1" type="ordered locus">bsr7383</name>
</gene>
<sequence>MWPFERTGWLRFERLRAARCNLSGYQPMRPHRWLCALKALWQFLSCADGFTWTDKYPATAWLRRDIGLSEEVVTREWNRVDEIRREYSGWV</sequence>
<dbReference type="EnsemblBacteria" id="BAC52648">
    <property type="protein sequence ID" value="BAC52648"/>
    <property type="gene ID" value="BAC52648"/>
</dbReference>
<name>Q89DQ6_BRADU</name>
<dbReference type="InParanoid" id="Q89DQ6"/>
<reference evidence="2" key="1">
    <citation type="journal article" date="2002" name="DNA Res.">
        <title>Complete genomic sequence of nitrogen-fixing symbiotic bacterium Bradyrhizobium japonicum USDA110.</title>
        <authorList>
            <person name="Kaneko T."/>
            <person name="Nakamura Y."/>
            <person name="Sato S."/>
            <person name="Minamisawa K."/>
            <person name="Uchiumi T."/>
            <person name="Sasamoto S."/>
            <person name="Watanabe A."/>
            <person name="Idesawa K."/>
            <person name="Iriguchi M."/>
            <person name="Kawashima K."/>
            <person name="Kohara M."/>
            <person name="Matsumoto M."/>
            <person name="Shimpo S."/>
            <person name="Tsuruoka H."/>
            <person name="Wada T."/>
            <person name="Yamada M."/>
            <person name="Tabata S."/>
        </authorList>
    </citation>
    <scope>NUCLEOTIDE SEQUENCE [LARGE SCALE GENOMIC DNA]</scope>
    <source>
        <strain evidence="2">JCM 10833 / BCRC 13528 / IAM 13628 / NBRC 14792 / USDA 110</strain>
    </source>
</reference>
<dbReference type="PATRIC" id="fig|224911.5.peg.7592"/>